<dbReference type="EMBL" id="BBLT01000004">
    <property type="protein sequence ID" value="GAL85336.1"/>
    <property type="molecule type" value="Genomic_DNA"/>
</dbReference>
<comment type="caution">
    <text evidence="2">The sequence shown here is derived from an EMBL/GenBank/DDBJ whole genome shotgun (WGS) entry which is preliminary data.</text>
</comment>
<sequence>MNDEMLEDTSASCPNGSSMLNDTSSFEESASTAGGDTSLFMENDVADNSGQNMTSEEELVTTSKEMTEATETVTYKKKEKKHQSKFRNIVEAPFKVATTIVSETGEGIARIAYSPVKGITKLFRGEPKDQYNKKYRESVVENPSKPVEKTEYYYEEARTPMDEGYDASSEYNFDSNDNVEIERDGDVEINSESPYQDETEVEIQRY</sequence>
<dbReference type="Proteomes" id="UP000030185">
    <property type="component" value="Unassembled WGS sequence"/>
</dbReference>
<name>A0A098LEK1_9BACT</name>
<evidence type="ECO:0000313" key="2">
    <source>
        <dbReference type="EMBL" id="GAL85336.1"/>
    </source>
</evidence>
<dbReference type="AlphaFoldDB" id="A0A098LEK1"/>
<feature type="compositionally biased region" description="Acidic residues" evidence="1">
    <location>
        <begin position="187"/>
        <end position="206"/>
    </location>
</feature>
<feature type="compositionally biased region" description="Polar residues" evidence="1">
    <location>
        <begin position="9"/>
        <end position="35"/>
    </location>
</feature>
<gene>
    <name evidence="2" type="ORF">MYP_2565</name>
</gene>
<evidence type="ECO:0000313" key="3">
    <source>
        <dbReference type="Proteomes" id="UP000030185"/>
    </source>
</evidence>
<evidence type="ECO:0000256" key="1">
    <source>
        <dbReference type="SAM" id="MobiDB-lite"/>
    </source>
</evidence>
<reference evidence="2 3" key="1">
    <citation type="submission" date="2014-09" db="EMBL/GenBank/DDBJ databases">
        <title>Sporocytophaga myxococcoides PG-01 genome sequencing.</title>
        <authorList>
            <person name="Liu L."/>
            <person name="Gao P.J."/>
            <person name="Chen G.J."/>
            <person name="Wang L.S."/>
        </authorList>
    </citation>
    <scope>NUCLEOTIDE SEQUENCE [LARGE SCALE GENOMIC DNA]</scope>
    <source>
        <strain evidence="2 3">PG-01</strain>
    </source>
</reference>
<feature type="region of interest" description="Disordered" evidence="1">
    <location>
        <begin position="157"/>
        <end position="206"/>
    </location>
</feature>
<accession>A0A098LEK1</accession>
<keyword evidence="3" id="KW-1185">Reference proteome</keyword>
<proteinExistence type="predicted"/>
<feature type="region of interest" description="Disordered" evidence="1">
    <location>
        <begin position="1"/>
        <end position="82"/>
    </location>
</feature>
<organism evidence="2 3">
    <name type="scientific">Sporocytophaga myxococcoides</name>
    <dbReference type="NCBI Taxonomy" id="153721"/>
    <lineage>
        <taxon>Bacteria</taxon>
        <taxon>Pseudomonadati</taxon>
        <taxon>Bacteroidota</taxon>
        <taxon>Cytophagia</taxon>
        <taxon>Cytophagales</taxon>
        <taxon>Cytophagaceae</taxon>
        <taxon>Sporocytophaga</taxon>
    </lineage>
</organism>
<feature type="compositionally biased region" description="Polar residues" evidence="1">
    <location>
        <begin position="46"/>
        <end position="64"/>
    </location>
</feature>
<protein>
    <submittedName>
        <fullName evidence="2">Uncharacterized protein</fullName>
    </submittedName>
</protein>